<dbReference type="Proteomes" id="UP001595075">
    <property type="component" value="Unassembled WGS sequence"/>
</dbReference>
<keyword evidence="1 2" id="KW-0732">Signal</keyword>
<keyword evidence="5" id="KW-1185">Reference proteome</keyword>
<comment type="caution">
    <text evidence="4">The sequence shown here is derived from an EMBL/GenBank/DDBJ whole genome shotgun (WGS) entry which is preliminary data.</text>
</comment>
<protein>
    <recommendedName>
        <fullName evidence="3">SGNH hydrolase-type esterase domain-containing protein</fullName>
    </recommendedName>
</protein>
<dbReference type="PANTHER" id="PTHR46580:SF2">
    <property type="entry name" value="MAM DOMAIN-CONTAINING PROTEIN"/>
    <property type="match status" value="1"/>
</dbReference>
<dbReference type="CDD" id="cd01833">
    <property type="entry name" value="XynB_like"/>
    <property type="match status" value="1"/>
</dbReference>
<feature type="chain" id="PRO_5045794606" description="SGNH hydrolase-type esterase domain-containing protein" evidence="2">
    <location>
        <begin position="27"/>
        <end position="1050"/>
    </location>
</feature>
<name>A0ABR4CB82_9HELO</name>
<dbReference type="Pfam" id="PF13517">
    <property type="entry name" value="FG-GAP_3"/>
    <property type="match status" value="3"/>
</dbReference>
<dbReference type="SUPFAM" id="SSF52266">
    <property type="entry name" value="SGNH hydrolase"/>
    <property type="match status" value="1"/>
</dbReference>
<evidence type="ECO:0000313" key="5">
    <source>
        <dbReference type="Proteomes" id="UP001595075"/>
    </source>
</evidence>
<dbReference type="SUPFAM" id="SSF69318">
    <property type="entry name" value="Integrin alpha N-terminal domain"/>
    <property type="match status" value="2"/>
</dbReference>
<evidence type="ECO:0000259" key="3">
    <source>
        <dbReference type="Pfam" id="PF13472"/>
    </source>
</evidence>
<evidence type="ECO:0000256" key="2">
    <source>
        <dbReference type="SAM" id="SignalP"/>
    </source>
</evidence>
<sequence length="1050" mass="113694">MMRSGMQALGACIVLCSALFSQSTLAFNGSIAMRQSVEDCDMDPWPADAPTDAAYYYNGAARGQKVQNGKKLRILTIGDSITVGVGGSEDIGYRSRLVENLGNNVVFAGTETKGSVPDNYYAAWSSETIQAISNKTAPSLAHRPNLVLLMAGTNDASTSAFNREGCDPSGAATRLGALVDKILAAVSNVTILVAVIPPTRTEHKITLTKQLQRLIPVEIEKRTKAGKKVKAVDFSKFRDDATMIPDGIHPGNEGYRLMGDWWYSFITQIPAGWITDAQGADPTRTLPLPPINANGGPDENIPAANFGHYPITATSPGDVKAAADRAGASGKVTCNVGRTWEYTGKIATGIAKSGDFKWHTGWNQLGKIVEGIGRDGKYVRMADMNGDGKADYVWLHPGTGMIIVWINNRPNGWAKAGSDPDAIIAVGAGRAETIYLVDLNADGMADYVIVDPENGSVKVWWNYGAKADWPRGWSFVYGGEIFPGVKHANLVTIRFPDINGDGRADLVVVGKGGALRAWLNIGRQGQEDVTFIEQGGIAGGATDDITRIGFADIDGDGRDDYLIWDDDAGLTGFLNKASFNEGVPVWMPLGAAKTVIGGVHRPYSQIRLADMDGDGKDDYILVNDDGSLEVWINRGVADTSMGIDGVRFADIDGDGADDYIWLHPETGAPTVYLNKGADPNEPGGLGWLWSPLNGGSPIAGGAGKAENVIFGDIDGDAKDDYLVLHPETGALTVWLNKGPNPDISWKWVWESIGTIASGLGPGKNVRFADMDGDGYDDYILLRPGGGFIVYRNNREGEASQPKWLPSPQFEAEGIGRRPEEITFKDVNGDGKADYIWTHPTTGASTVWLNNFPMSPKYLQQPEIAGGVGVSGNNVRYVYVQKTGRASYVALDQNTGAFSAWLYNCPFRGFDIYRGSDYVWDSSAETWQIFPAEPSCDDAWKSPLYYDRDDVSSSYNGVRCEDGCDESDPGEITILEMKFHEKNPSLHWTIYKDRGYGMYGLDGKVYGYCSPFPGDDYLCAGVVGSRGGVRKFRCLTEWTAKQITDTWGTNL</sequence>
<dbReference type="InterPro" id="IPR028994">
    <property type="entry name" value="Integrin_alpha_N"/>
</dbReference>
<reference evidence="4 5" key="1">
    <citation type="journal article" date="2024" name="Commun. Biol.">
        <title>Comparative genomic analysis of thermophilic fungi reveals convergent evolutionary adaptations and gene losses.</title>
        <authorList>
            <person name="Steindorff A.S."/>
            <person name="Aguilar-Pontes M.V."/>
            <person name="Robinson A.J."/>
            <person name="Andreopoulos B."/>
            <person name="LaButti K."/>
            <person name="Kuo A."/>
            <person name="Mondo S."/>
            <person name="Riley R."/>
            <person name="Otillar R."/>
            <person name="Haridas S."/>
            <person name="Lipzen A."/>
            <person name="Grimwood J."/>
            <person name="Schmutz J."/>
            <person name="Clum A."/>
            <person name="Reid I.D."/>
            <person name="Moisan M.C."/>
            <person name="Butler G."/>
            <person name="Nguyen T.T.M."/>
            <person name="Dewar K."/>
            <person name="Conant G."/>
            <person name="Drula E."/>
            <person name="Henrissat B."/>
            <person name="Hansel C."/>
            <person name="Singer S."/>
            <person name="Hutchinson M.I."/>
            <person name="de Vries R.P."/>
            <person name="Natvig D.O."/>
            <person name="Powell A.J."/>
            <person name="Tsang A."/>
            <person name="Grigoriev I.V."/>
        </authorList>
    </citation>
    <scope>NUCLEOTIDE SEQUENCE [LARGE SCALE GENOMIC DNA]</scope>
    <source>
        <strain evidence="4 5">CBS 494.80</strain>
    </source>
</reference>
<evidence type="ECO:0000256" key="1">
    <source>
        <dbReference type="ARBA" id="ARBA00022729"/>
    </source>
</evidence>
<organism evidence="4 5">
    <name type="scientific">Oculimacula yallundae</name>
    <dbReference type="NCBI Taxonomy" id="86028"/>
    <lineage>
        <taxon>Eukaryota</taxon>
        <taxon>Fungi</taxon>
        <taxon>Dikarya</taxon>
        <taxon>Ascomycota</taxon>
        <taxon>Pezizomycotina</taxon>
        <taxon>Leotiomycetes</taxon>
        <taxon>Helotiales</taxon>
        <taxon>Ploettnerulaceae</taxon>
        <taxon>Oculimacula</taxon>
    </lineage>
</organism>
<dbReference type="PANTHER" id="PTHR46580">
    <property type="entry name" value="SENSOR KINASE-RELATED"/>
    <property type="match status" value="1"/>
</dbReference>
<feature type="signal peptide" evidence="2">
    <location>
        <begin position="1"/>
        <end position="26"/>
    </location>
</feature>
<dbReference type="InterPro" id="IPR013517">
    <property type="entry name" value="FG-GAP"/>
</dbReference>
<dbReference type="InterPro" id="IPR013830">
    <property type="entry name" value="SGNH_hydro"/>
</dbReference>
<dbReference type="InterPro" id="IPR036514">
    <property type="entry name" value="SGNH_hydro_sf"/>
</dbReference>
<feature type="domain" description="SGNH hydrolase-type esterase" evidence="3">
    <location>
        <begin position="77"/>
        <end position="257"/>
    </location>
</feature>
<evidence type="ECO:0000313" key="4">
    <source>
        <dbReference type="EMBL" id="KAL2066782.1"/>
    </source>
</evidence>
<dbReference type="EMBL" id="JAZHXI010000011">
    <property type="protein sequence ID" value="KAL2066782.1"/>
    <property type="molecule type" value="Genomic_DNA"/>
</dbReference>
<dbReference type="Gene3D" id="3.40.50.1110">
    <property type="entry name" value="SGNH hydrolase"/>
    <property type="match status" value="1"/>
</dbReference>
<accession>A0ABR4CB82</accession>
<gene>
    <name evidence="4" type="ORF">VTL71DRAFT_2854</name>
</gene>
<dbReference type="Gene3D" id="2.130.10.130">
    <property type="entry name" value="Integrin alpha, N-terminal"/>
    <property type="match status" value="2"/>
</dbReference>
<proteinExistence type="predicted"/>
<dbReference type="Pfam" id="PF13472">
    <property type="entry name" value="Lipase_GDSL_2"/>
    <property type="match status" value="1"/>
</dbReference>